<protein>
    <submittedName>
        <fullName evidence="14">Late blight resistance protein R1-A-like</fullName>
    </submittedName>
</protein>
<dbReference type="OrthoDB" id="1935686at2759"/>
<accession>A0A6P6WN11</accession>
<keyword evidence="13" id="KW-1185">Reference proteome</keyword>
<keyword evidence="10" id="KW-0067">ATP-binding</keyword>
<keyword evidence="8" id="KW-0547">Nucleotide-binding</keyword>
<dbReference type="RefSeq" id="XP_027116854.2">
    <property type="nucleotide sequence ID" value="XM_027261053.2"/>
</dbReference>
<comment type="function">
    <text evidence="1">Confers resistance to late blight (Phytophthora infestans) races carrying the avirulence gene Avr1. Resistance proteins guard the plant against pathogens that contain an appropriate avirulence protein via an indirect interaction with this avirulence protein. That triggers a defense system including the hypersensitive response, which restricts the pathogen growth.</text>
</comment>
<sequence>MAISSFDIIVFFLDAVRGSSKFIDAVARGNKSHRVRWRQRDRILGDWKLLRLISEAIHKLMRDEDAERVLLNMGVKIEAAAEEIGWHVVIINKNNAQMKLSPVNGKTLYDYYSKSIKWMEEIGEDVEHLLDLSGWSSCRLQSPSDVSFWLQFVTTLADIVDDTKWSEPIGAWRKELRLFGEYMEGVSRNLDFPAAAAAGGDDVNAINDFVTRVASVMVRIAIHSLKYRIHCGKTEGKTKTVEMIKLTKSVVDLQHEIHPTNPKFMEFHFHFLVALHKIGGVKPDFSSHYSNYVATEVRIRDTREICSREIYGLLKLLAFTKLKQQEEGEEEDQTIQIFLAEIHTVLIELEFLLQTERKGEQHIHGHSELRINVFLLQTELFLKGMLFCNNQGSTFRTKDLLNHVKGDVQWMPKKLIRFLENLTHWEAEYGNKALALIKQVDYKVASLHQLFEAKKITESTVRNSILLLLLNIVVFKAEALFEKLQLERSSAANSEAYRKDQIALLVLLNLFTLLCNQLKEETKDMDTIFPQTETSDAGMAGPIHNMIISSSRLQDKLNPIKSTLRVVSPPFPLSDFPKTDKPGFVEFLIGSLEELLNYDPASIEPVRNYIKEIHLHFKSLGSFLMKVSESDIDNNPEVKVLGGHVANIAYKIEFVIDSIEVDPQWQGFFLVYDLLEELRIVNKRASRIQLTTPQAKVLDNKHVIQVPPNVISRDATPAINGMVVDPRDEEQSITDQLVKGSSKFGIVSLVGMPGIGKTTMAWKLFNCQKVLSHFHCRAWCTVSQGYDKRDLLLEILRGILGLTDEIRQMTNEDLQLKLRQCLLRNRFLIVMDDVWDAGVWNELRNAFPDDANGSRILITSRLRDVALQIEPDSDPHSLRLFSDDESWNLLVEKVFHGEGCPEELLLVGKEIAKKCKGLPLAVVAISGLLQKIEKSRASWGKIAKGLIAEVIEDPKARCMEIFELSYKHLPGYLKPCFLYLGVFLEDKDIPVSKLIRFWLAEGFIHDSELKSLEGIAEGYLMELISRSLVEVSKRRSNGMVKSCRLHDLLRDFCQLKARAENFFRLVTRFDEPYVSFPSSDFGFEIGHHSDPVTYEAYRLCFFLKRLHFFKSRPFGLGTRSLIFFPSADSEPRCPYDISFIWHNFKLLRVLDFECINLGVTFPADITCLVHLRYLAITGYMQTIPQSIGNLRKLETFVLKGLRGQVVLPDTIWHMTRLRHLHVNMHVAFTLDDEGLEVCCKLGDLVSLSCLSLSCGEDTESIIKRLPNLQKLRCIFFHPQGSSKNSYQFPGLDFLTHLVSLNVSYYGSAITREFILPSNLRKLTLSKFRLPWSHISTIGRLPNLEVLKLLLDAFEGLTWDMEEDQFKELKFLKLDNLNVSQWNATCDHLPKLERLVLQNCKDLKEIPYDFADIGTLELIEVHWCRQSAEESAKRIREATGDIKVLISSSYLR</sequence>
<organism evidence="13 14">
    <name type="scientific">Coffea arabica</name>
    <name type="common">Arabian coffee</name>
    <dbReference type="NCBI Taxonomy" id="13443"/>
    <lineage>
        <taxon>Eukaryota</taxon>
        <taxon>Viridiplantae</taxon>
        <taxon>Streptophyta</taxon>
        <taxon>Embryophyta</taxon>
        <taxon>Tracheophyta</taxon>
        <taxon>Spermatophyta</taxon>
        <taxon>Magnoliopsida</taxon>
        <taxon>eudicotyledons</taxon>
        <taxon>Gunneridae</taxon>
        <taxon>Pentapetalae</taxon>
        <taxon>asterids</taxon>
        <taxon>lamiids</taxon>
        <taxon>Gentianales</taxon>
        <taxon>Rubiaceae</taxon>
        <taxon>Ixoroideae</taxon>
        <taxon>Gardenieae complex</taxon>
        <taxon>Bertiereae - Coffeeae clade</taxon>
        <taxon>Coffeeae</taxon>
        <taxon>Coffea</taxon>
    </lineage>
</organism>
<dbReference type="Gene3D" id="3.80.10.10">
    <property type="entry name" value="Ribonuclease Inhibitor"/>
    <property type="match status" value="1"/>
</dbReference>
<comment type="subcellular location">
    <subcellularLocation>
        <location evidence="2">Cytoplasm</location>
    </subcellularLocation>
</comment>
<evidence type="ECO:0000256" key="9">
    <source>
        <dbReference type="ARBA" id="ARBA00022821"/>
    </source>
</evidence>
<keyword evidence="9" id="KW-0611">Plant defense</keyword>
<evidence type="ECO:0000256" key="2">
    <source>
        <dbReference type="ARBA" id="ARBA00004496"/>
    </source>
</evidence>
<evidence type="ECO:0000259" key="12">
    <source>
        <dbReference type="Pfam" id="PF23559"/>
    </source>
</evidence>
<reference evidence="13" key="1">
    <citation type="journal article" date="2025" name="Foods">
        <title>Unveiling the Microbial Signatures of Arabica Coffee Cherries: Insights into Ripeness Specific Diversity, Functional Traits, and Implications for Quality and Safety.</title>
        <authorList>
            <consortium name="RefSeq"/>
            <person name="Tenea G.N."/>
            <person name="Cifuentes V."/>
            <person name="Reyes P."/>
            <person name="Cevallos-Vallejos M."/>
        </authorList>
    </citation>
    <scope>NUCLEOTIDE SEQUENCE [LARGE SCALE GENOMIC DNA]</scope>
</reference>
<evidence type="ECO:0000256" key="5">
    <source>
        <dbReference type="ARBA" id="ARBA00022614"/>
    </source>
</evidence>
<proteinExistence type="inferred from homology"/>
<dbReference type="GO" id="GO:0051607">
    <property type="term" value="P:defense response to virus"/>
    <property type="evidence" value="ECO:0007669"/>
    <property type="project" value="UniProtKB-ARBA"/>
</dbReference>
<evidence type="ECO:0000256" key="4">
    <source>
        <dbReference type="ARBA" id="ARBA00022490"/>
    </source>
</evidence>
<dbReference type="Pfam" id="PF23559">
    <property type="entry name" value="WHD_DRP"/>
    <property type="match status" value="1"/>
</dbReference>
<dbReference type="InterPro" id="IPR042197">
    <property type="entry name" value="Apaf_helical"/>
</dbReference>
<keyword evidence="6" id="KW-0381">Hypersensitive response</keyword>
<dbReference type="GeneID" id="113734481"/>
<reference evidence="14" key="2">
    <citation type="submission" date="2025-08" db="UniProtKB">
        <authorList>
            <consortium name="RefSeq"/>
        </authorList>
    </citation>
    <scope>IDENTIFICATION</scope>
    <source>
        <tissue evidence="14">Leaves</tissue>
    </source>
</reference>
<evidence type="ECO:0000256" key="6">
    <source>
        <dbReference type="ARBA" id="ARBA00022667"/>
    </source>
</evidence>
<evidence type="ECO:0000256" key="1">
    <source>
        <dbReference type="ARBA" id="ARBA00002074"/>
    </source>
</evidence>
<feature type="domain" description="NB-ARC" evidence="11">
    <location>
        <begin position="731"/>
        <end position="898"/>
    </location>
</feature>
<evidence type="ECO:0000259" key="11">
    <source>
        <dbReference type="Pfam" id="PF00931"/>
    </source>
</evidence>
<dbReference type="InterPro" id="IPR027417">
    <property type="entry name" value="P-loop_NTPase"/>
</dbReference>
<keyword evidence="7" id="KW-0677">Repeat</keyword>
<dbReference type="Gene3D" id="3.40.50.300">
    <property type="entry name" value="P-loop containing nucleotide triphosphate hydrolases"/>
    <property type="match status" value="1"/>
</dbReference>
<dbReference type="PRINTS" id="PR00364">
    <property type="entry name" value="DISEASERSIST"/>
</dbReference>
<evidence type="ECO:0000256" key="7">
    <source>
        <dbReference type="ARBA" id="ARBA00022737"/>
    </source>
</evidence>
<dbReference type="GO" id="GO:0005737">
    <property type="term" value="C:cytoplasm"/>
    <property type="evidence" value="ECO:0007669"/>
    <property type="project" value="UniProtKB-SubCell"/>
</dbReference>
<dbReference type="SUPFAM" id="SSF52540">
    <property type="entry name" value="P-loop containing nucleoside triphosphate hydrolases"/>
    <property type="match status" value="1"/>
</dbReference>
<dbReference type="Proteomes" id="UP001652660">
    <property type="component" value="Chromosome 3e"/>
</dbReference>
<comment type="similarity">
    <text evidence="3">Belongs to the disease resistance NB-LRR family.</text>
</comment>
<evidence type="ECO:0000256" key="10">
    <source>
        <dbReference type="ARBA" id="ARBA00022840"/>
    </source>
</evidence>
<name>A0A6P6WN11_COFAR</name>
<dbReference type="InterPro" id="IPR032675">
    <property type="entry name" value="LRR_dom_sf"/>
</dbReference>
<dbReference type="SUPFAM" id="SSF52058">
    <property type="entry name" value="L domain-like"/>
    <property type="match status" value="1"/>
</dbReference>
<evidence type="ECO:0000313" key="14">
    <source>
        <dbReference type="RefSeq" id="XP_027116854.2"/>
    </source>
</evidence>
<dbReference type="GO" id="GO:0005524">
    <property type="term" value="F:ATP binding"/>
    <property type="evidence" value="ECO:0007669"/>
    <property type="project" value="UniProtKB-KW"/>
</dbReference>
<dbReference type="GO" id="GO:0043531">
    <property type="term" value="F:ADP binding"/>
    <property type="evidence" value="ECO:0007669"/>
    <property type="project" value="InterPro"/>
</dbReference>
<dbReference type="InterPro" id="IPR044974">
    <property type="entry name" value="Disease_R_plants"/>
</dbReference>
<dbReference type="Pfam" id="PF00931">
    <property type="entry name" value="NB-ARC"/>
    <property type="match status" value="1"/>
</dbReference>
<evidence type="ECO:0000256" key="3">
    <source>
        <dbReference type="ARBA" id="ARBA00008894"/>
    </source>
</evidence>
<gene>
    <name evidence="14" type="primary">LOC113734481</name>
</gene>
<evidence type="ECO:0000313" key="13">
    <source>
        <dbReference type="Proteomes" id="UP001652660"/>
    </source>
</evidence>
<dbReference type="PANTHER" id="PTHR23155">
    <property type="entry name" value="DISEASE RESISTANCE PROTEIN RP"/>
    <property type="match status" value="1"/>
</dbReference>
<dbReference type="Gene3D" id="1.10.10.10">
    <property type="entry name" value="Winged helix-like DNA-binding domain superfamily/Winged helix DNA-binding domain"/>
    <property type="match status" value="1"/>
</dbReference>
<dbReference type="InterPro" id="IPR002182">
    <property type="entry name" value="NB-ARC"/>
</dbReference>
<dbReference type="PANTHER" id="PTHR23155:SF1152">
    <property type="entry name" value="AAA+ ATPASE DOMAIN-CONTAINING PROTEIN"/>
    <property type="match status" value="1"/>
</dbReference>
<evidence type="ECO:0000256" key="8">
    <source>
        <dbReference type="ARBA" id="ARBA00022741"/>
    </source>
</evidence>
<dbReference type="Gene3D" id="1.10.8.430">
    <property type="entry name" value="Helical domain of apoptotic protease-activating factors"/>
    <property type="match status" value="1"/>
</dbReference>
<dbReference type="InterPro" id="IPR058922">
    <property type="entry name" value="WHD_DRP"/>
</dbReference>
<dbReference type="GO" id="GO:0009626">
    <property type="term" value="P:plant-type hypersensitive response"/>
    <property type="evidence" value="ECO:0007669"/>
    <property type="project" value="UniProtKB-KW"/>
</dbReference>
<feature type="domain" description="Disease resistance protein winged helix" evidence="12">
    <location>
        <begin position="982"/>
        <end position="1052"/>
    </location>
</feature>
<dbReference type="InterPro" id="IPR036388">
    <property type="entry name" value="WH-like_DNA-bd_sf"/>
</dbReference>
<keyword evidence="4" id="KW-0963">Cytoplasm</keyword>
<keyword evidence="5" id="KW-0433">Leucine-rich repeat</keyword>